<sequence length="638" mass="71922">MAETADAGSSVNKTSVAESLQLHGSDHPGMILISSCLTDIVEGLYTKSARRLWLDLEERYGGCNGPQLYHIRQITSASQGTADVGAYFTKLRKLWDELDVLMPTPQCTCNGCTCGASKAVADLAVLTQLLQFLMGLNDEYVHVRNQVLVMDPIPNVNRAYAMVVSVEKQREERIKLVKHNNLASQQHDTLQVNFAQSDDFTSKNCALANHRLHSDNGTEFLYSQCRALFTNTTPTKQKFDPRANKCVFLGYSQIQKAYKVYDLFTYCLYTSRDVVFHETTFPFQQIPTETEQIPLPIPFVDTTSESGDTSIISPPLEPPTESDQSPQTSQTLFPLGDHNGRFLNLHGCLTIFVIVLHILRHITLRPLSPLHMSFMAHLSSMQEPKNYLQASKDDKWIAAMAQEIQALENNDTWEVNALPRGKKAIGFHWVFKLKLKPDGSIDMYKARLVAKGYAQIEGVDYLDSFSPVAKSVTMRVFFAVATSKNWPILQLDVNNSFLHDHLDEEVYLQPPKGYTRAQPGQNWIVKAYLDGLFTIKDLGHAKYFVGLELARSQHGLIATQSMYLQDILLDTNMVYSWPVSTPLPPGLYLTMDTGSLLPFPDKFRRLVGRLLYLGFTRPDISFAVQQLSQFLQHPRSSH</sequence>
<dbReference type="EMBL" id="JACGWN010000012">
    <property type="protein sequence ID" value="KAL0416639.1"/>
    <property type="molecule type" value="Genomic_DNA"/>
</dbReference>
<name>A0AAW2UI40_9LAMI</name>
<dbReference type="PANTHER" id="PTHR34222:SF99">
    <property type="entry name" value="PROTEIN, PUTATIVE-RELATED"/>
    <property type="match status" value="1"/>
</dbReference>
<dbReference type="InterPro" id="IPR057670">
    <property type="entry name" value="SH3_retrovirus"/>
</dbReference>
<reference evidence="4" key="1">
    <citation type="submission" date="2020-06" db="EMBL/GenBank/DDBJ databases">
        <authorList>
            <person name="Li T."/>
            <person name="Hu X."/>
            <person name="Zhang T."/>
            <person name="Song X."/>
            <person name="Zhang H."/>
            <person name="Dai N."/>
            <person name="Sheng W."/>
            <person name="Hou X."/>
            <person name="Wei L."/>
        </authorList>
    </citation>
    <scope>NUCLEOTIDE SEQUENCE</scope>
    <source>
        <strain evidence="4">KEN1</strain>
        <tissue evidence="4">Leaf</tissue>
    </source>
</reference>
<accession>A0AAW2UI40</accession>
<evidence type="ECO:0000313" key="4">
    <source>
        <dbReference type="EMBL" id="KAL0416639.1"/>
    </source>
</evidence>
<feature type="region of interest" description="Disordered" evidence="1">
    <location>
        <begin position="304"/>
        <end position="331"/>
    </location>
</feature>
<evidence type="ECO:0000259" key="2">
    <source>
        <dbReference type="Pfam" id="PF07727"/>
    </source>
</evidence>
<dbReference type="AlphaFoldDB" id="A0AAW2UI40"/>
<proteinExistence type="predicted"/>
<protein>
    <submittedName>
        <fullName evidence="4">Retrovirus-related Pol polyprotein from transposon RE2</fullName>
    </submittedName>
</protein>
<evidence type="ECO:0000256" key="1">
    <source>
        <dbReference type="SAM" id="MobiDB-lite"/>
    </source>
</evidence>
<dbReference type="Pfam" id="PF25597">
    <property type="entry name" value="SH3_retrovirus"/>
    <property type="match status" value="1"/>
</dbReference>
<dbReference type="Pfam" id="PF07727">
    <property type="entry name" value="RVT_2"/>
    <property type="match status" value="1"/>
</dbReference>
<feature type="domain" description="Retroviral polymerase SH3-like" evidence="3">
    <location>
        <begin position="225"/>
        <end position="286"/>
    </location>
</feature>
<evidence type="ECO:0000259" key="3">
    <source>
        <dbReference type="Pfam" id="PF25597"/>
    </source>
</evidence>
<organism evidence="4">
    <name type="scientific">Sesamum latifolium</name>
    <dbReference type="NCBI Taxonomy" id="2727402"/>
    <lineage>
        <taxon>Eukaryota</taxon>
        <taxon>Viridiplantae</taxon>
        <taxon>Streptophyta</taxon>
        <taxon>Embryophyta</taxon>
        <taxon>Tracheophyta</taxon>
        <taxon>Spermatophyta</taxon>
        <taxon>Magnoliopsida</taxon>
        <taxon>eudicotyledons</taxon>
        <taxon>Gunneridae</taxon>
        <taxon>Pentapetalae</taxon>
        <taxon>asterids</taxon>
        <taxon>lamiids</taxon>
        <taxon>Lamiales</taxon>
        <taxon>Pedaliaceae</taxon>
        <taxon>Sesamum</taxon>
    </lineage>
</organism>
<dbReference type="PANTHER" id="PTHR34222">
    <property type="entry name" value="GAG_PRE-INTEGRS DOMAIN-CONTAINING PROTEIN"/>
    <property type="match status" value="1"/>
</dbReference>
<reference evidence="4" key="2">
    <citation type="journal article" date="2024" name="Plant">
        <title>Genomic evolution and insights into agronomic trait innovations of Sesamum species.</title>
        <authorList>
            <person name="Miao H."/>
            <person name="Wang L."/>
            <person name="Qu L."/>
            <person name="Liu H."/>
            <person name="Sun Y."/>
            <person name="Le M."/>
            <person name="Wang Q."/>
            <person name="Wei S."/>
            <person name="Zheng Y."/>
            <person name="Lin W."/>
            <person name="Duan Y."/>
            <person name="Cao H."/>
            <person name="Xiong S."/>
            <person name="Wang X."/>
            <person name="Wei L."/>
            <person name="Li C."/>
            <person name="Ma Q."/>
            <person name="Ju M."/>
            <person name="Zhao R."/>
            <person name="Li G."/>
            <person name="Mu C."/>
            <person name="Tian Q."/>
            <person name="Mei H."/>
            <person name="Zhang T."/>
            <person name="Gao T."/>
            <person name="Zhang H."/>
        </authorList>
    </citation>
    <scope>NUCLEOTIDE SEQUENCE</scope>
    <source>
        <strain evidence="4">KEN1</strain>
    </source>
</reference>
<gene>
    <name evidence="4" type="ORF">Slati_3495800</name>
</gene>
<feature type="compositionally biased region" description="Polar residues" evidence="1">
    <location>
        <begin position="321"/>
        <end position="331"/>
    </location>
</feature>
<comment type="caution">
    <text evidence="4">The sequence shown here is derived from an EMBL/GenBank/DDBJ whole genome shotgun (WGS) entry which is preliminary data.</text>
</comment>
<dbReference type="InterPro" id="IPR013103">
    <property type="entry name" value="RVT_2"/>
</dbReference>
<feature type="domain" description="Reverse transcriptase Ty1/copia-type" evidence="2">
    <location>
        <begin position="410"/>
        <end position="523"/>
    </location>
</feature>